<evidence type="ECO:0000256" key="2">
    <source>
        <dbReference type="ARBA" id="ARBA00023002"/>
    </source>
</evidence>
<protein>
    <recommendedName>
        <fullName evidence="5">Short chain dehydrogenase reductase</fullName>
    </recommendedName>
</protein>
<keyword evidence="2" id="KW-0560">Oxidoreductase</keyword>
<dbReference type="InterPro" id="IPR036291">
    <property type="entry name" value="NAD(P)-bd_dom_sf"/>
</dbReference>
<dbReference type="Gene3D" id="3.40.50.720">
    <property type="entry name" value="NAD(P)-binding Rossmann-like Domain"/>
    <property type="match status" value="1"/>
</dbReference>
<keyword evidence="4" id="KW-1185">Reference proteome</keyword>
<comment type="caution">
    <text evidence="3">The sequence shown here is derived from an EMBL/GenBank/DDBJ whole genome shotgun (WGS) entry which is preliminary data.</text>
</comment>
<organism evidence="3 4">
    <name type="scientific">Sporothrix stenoceras</name>
    <dbReference type="NCBI Taxonomy" id="5173"/>
    <lineage>
        <taxon>Eukaryota</taxon>
        <taxon>Fungi</taxon>
        <taxon>Dikarya</taxon>
        <taxon>Ascomycota</taxon>
        <taxon>Pezizomycotina</taxon>
        <taxon>Sordariomycetes</taxon>
        <taxon>Sordariomycetidae</taxon>
        <taxon>Ophiostomatales</taxon>
        <taxon>Ophiostomataceae</taxon>
        <taxon>Sporothrix</taxon>
    </lineage>
</organism>
<dbReference type="SUPFAM" id="SSF51735">
    <property type="entry name" value="NAD(P)-binding Rossmann-fold domains"/>
    <property type="match status" value="1"/>
</dbReference>
<evidence type="ECO:0000313" key="3">
    <source>
        <dbReference type="EMBL" id="KAL1895639.1"/>
    </source>
</evidence>
<evidence type="ECO:0000313" key="4">
    <source>
        <dbReference type="Proteomes" id="UP001583186"/>
    </source>
</evidence>
<dbReference type="InterPro" id="IPR051019">
    <property type="entry name" value="VLCFA-Steroid_DH"/>
</dbReference>
<reference evidence="3 4" key="1">
    <citation type="journal article" date="2024" name="IMA Fungus">
        <title>IMA Genome - F19 : A genome assembly and annotation guide to empower mycologists, including annotated draft genome sequences of Ceratocystis pirilliformis, Diaporthe australafricana, Fusarium ophioides, Paecilomyces lecythidis, and Sporothrix stenoceras.</title>
        <authorList>
            <person name="Aylward J."/>
            <person name="Wilson A.M."/>
            <person name="Visagie C.M."/>
            <person name="Spraker J."/>
            <person name="Barnes I."/>
            <person name="Buitendag C."/>
            <person name="Ceriani C."/>
            <person name="Del Mar Angel L."/>
            <person name="du Plessis D."/>
            <person name="Fuchs T."/>
            <person name="Gasser K."/>
            <person name="Kramer D."/>
            <person name="Li W."/>
            <person name="Munsamy K."/>
            <person name="Piso A."/>
            <person name="Price J.L."/>
            <person name="Sonnekus B."/>
            <person name="Thomas C."/>
            <person name="van der Nest A."/>
            <person name="van Dijk A."/>
            <person name="van Heerden A."/>
            <person name="van Vuuren N."/>
            <person name="Yilmaz N."/>
            <person name="Duong T.A."/>
            <person name="van der Merwe N.A."/>
            <person name="Wingfield M.J."/>
            <person name="Wingfield B.D."/>
        </authorList>
    </citation>
    <scope>NUCLEOTIDE SEQUENCE [LARGE SCALE GENOMIC DNA]</scope>
    <source>
        <strain evidence="3 4">CMW 5346</strain>
    </source>
</reference>
<dbReference type="EMBL" id="JAWCUI010000026">
    <property type="protein sequence ID" value="KAL1895639.1"/>
    <property type="molecule type" value="Genomic_DNA"/>
</dbReference>
<dbReference type="PANTHER" id="PTHR43899:SF13">
    <property type="entry name" value="RH59310P"/>
    <property type="match status" value="1"/>
</dbReference>
<dbReference type="Pfam" id="PF00106">
    <property type="entry name" value="adh_short"/>
    <property type="match status" value="1"/>
</dbReference>
<evidence type="ECO:0008006" key="5">
    <source>
        <dbReference type="Google" id="ProtNLM"/>
    </source>
</evidence>
<dbReference type="InterPro" id="IPR002347">
    <property type="entry name" value="SDR_fam"/>
</dbReference>
<gene>
    <name evidence="3" type="ORF">Sste5346_005109</name>
</gene>
<proteinExistence type="inferred from homology"/>
<dbReference type="PRINTS" id="PR00081">
    <property type="entry name" value="GDHRDH"/>
</dbReference>
<dbReference type="Proteomes" id="UP001583186">
    <property type="component" value="Unassembled WGS sequence"/>
</dbReference>
<comment type="similarity">
    <text evidence="1">Belongs to the short-chain dehydrogenases/reductases (SDR) family.</text>
</comment>
<name>A0ABR3Z7Y2_9PEZI</name>
<sequence length="353" mass="38199">MASMTATVAAAIGRLPRAVTCLAVLYAGIKIARALYKMASFIGVYARPSQLHRYIYKDADGRPPWALVTGASDGVGVAFADQLAAAGLNVMLHGRNETKLEGVRQQLSQKHPQTQFRLFVADATQVCHPRSPGSTDFAIDDLVEKHLGDLHLTVLINNAGGGLMAPTYGSLAETSSARIVQNVMLNGVFPLVLTARVLELFQRRSQLQSTPVTPALVMNIGSLADLGMPFVTPYAASKTLMLAATSIARRELEALGHGDTIQMLAVRFGVVTGVSHTKTTPKLLEPDTQTMARAALARTGSGRDIVIGHLPQAFQNLTMGPLPARMLDRIFEKIMMERRTKEKEEMSQQKKAK</sequence>
<dbReference type="PANTHER" id="PTHR43899">
    <property type="entry name" value="RH59310P"/>
    <property type="match status" value="1"/>
</dbReference>
<accession>A0ABR3Z7Y2</accession>
<evidence type="ECO:0000256" key="1">
    <source>
        <dbReference type="ARBA" id="ARBA00006484"/>
    </source>
</evidence>